<gene>
    <name evidence="2" type="ORF">FNE76_02685</name>
</gene>
<dbReference type="AlphaFoldDB" id="A0A553V0L3"/>
<protein>
    <submittedName>
        <fullName evidence="2">Transglutaminase domain-containing protein</fullName>
    </submittedName>
</protein>
<dbReference type="RefSeq" id="WP_120947891.1">
    <property type="nucleotide sequence ID" value="NZ_QXQP01000001.1"/>
</dbReference>
<evidence type="ECO:0000259" key="1">
    <source>
        <dbReference type="Pfam" id="PF01841"/>
    </source>
</evidence>
<name>A0A553V0L3_9HELI</name>
<dbReference type="OrthoDB" id="9804872at2"/>
<accession>A0A553V0L3</accession>
<dbReference type="Proteomes" id="UP000319322">
    <property type="component" value="Unassembled WGS sequence"/>
</dbReference>
<evidence type="ECO:0000313" key="2">
    <source>
        <dbReference type="EMBL" id="TSA86008.1"/>
    </source>
</evidence>
<organism evidence="2 3">
    <name type="scientific">Helicobacter mehlei</name>
    <dbReference type="NCBI Taxonomy" id="2316080"/>
    <lineage>
        <taxon>Bacteria</taxon>
        <taxon>Pseudomonadati</taxon>
        <taxon>Campylobacterota</taxon>
        <taxon>Epsilonproteobacteria</taxon>
        <taxon>Campylobacterales</taxon>
        <taxon>Helicobacteraceae</taxon>
        <taxon>Helicobacter</taxon>
    </lineage>
</organism>
<keyword evidence="3" id="KW-1185">Reference proteome</keyword>
<proteinExistence type="predicted"/>
<dbReference type="EMBL" id="VKGC01000004">
    <property type="protein sequence ID" value="TSA86008.1"/>
    <property type="molecule type" value="Genomic_DNA"/>
</dbReference>
<reference evidence="2" key="1">
    <citation type="submission" date="2019-07" db="EMBL/GenBank/DDBJ databases">
        <title>Helicobacter labacensis sp. nov., Helicobacter mehlei sp. nov. and Helicobacter vulpis sp. nov., isolated from gastric mucosa of red fox (Vulpis vulpis).</title>
        <authorList>
            <person name="Kusar D."/>
            <person name="Gruntar I."/>
            <person name="Pate M."/>
            <person name="Zajc U."/>
            <person name="Ocepek M."/>
        </authorList>
    </citation>
    <scope>NUCLEOTIDE SEQUENCE [LARGE SCALE GENOMIC DNA]</scope>
    <source>
        <strain evidence="2">L8b</strain>
    </source>
</reference>
<sequence length="284" mass="31886">MQRRDFIKTGIMGTGMLVGAGFLGASQSPSPKSKRHRLHLDYEIHVASSKQTKMWVPLPLATNYQQPSNLRVHGNYTHLEARDADQVPMLHVVFDKQEPVKRVQIQVDVWQLDAISASQDSQDLARFLEPTRYIPVNLETIKQAKELAGLSAKQSVDRYYAWAKDHGTTATFVSLCRSAGIPAREVQGFELGHKLALGVKSEVFLPSAGWVRYDLQGARNSKLDGRGRWIGDFVALNFQKDTPLDRFLIDSFNGAFALIDGDNLAYYDASYFIQDLSYKTLHAV</sequence>
<dbReference type="InterPro" id="IPR038765">
    <property type="entry name" value="Papain-like_cys_pep_sf"/>
</dbReference>
<evidence type="ECO:0000313" key="3">
    <source>
        <dbReference type="Proteomes" id="UP000319322"/>
    </source>
</evidence>
<comment type="caution">
    <text evidence="2">The sequence shown here is derived from an EMBL/GenBank/DDBJ whole genome shotgun (WGS) entry which is preliminary data.</text>
</comment>
<dbReference type="InterPro" id="IPR002931">
    <property type="entry name" value="Transglutaminase-like"/>
</dbReference>
<reference evidence="2" key="2">
    <citation type="submission" date="2019-07" db="EMBL/GenBank/DDBJ databases">
        <authorList>
            <person name="Papic B."/>
        </authorList>
    </citation>
    <scope>NUCLEOTIDE SEQUENCE [LARGE SCALE GENOMIC DNA]</scope>
    <source>
        <strain evidence="2">L8b</strain>
    </source>
</reference>
<dbReference type="Pfam" id="PF01841">
    <property type="entry name" value="Transglut_core"/>
    <property type="match status" value="1"/>
</dbReference>
<feature type="domain" description="Transglutaminase-like" evidence="1">
    <location>
        <begin position="166"/>
        <end position="214"/>
    </location>
</feature>
<dbReference type="SUPFAM" id="SSF54001">
    <property type="entry name" value="Cysteine proteinases"/>
    <property type="match status" value="1"/>
</dbReference>